<protein>
    <recommendedName>
        <fullName evidence="3">SAM domain-containing protein</fullName>
    </recommendedName>
</protein>
<comment type="caution">
    <text evidence="4">The sequence shown here is derived from an EMBL/GenBank/DDBJ whole genome shotgun (WGS) entry which is preliminary data.</text>
</comment>
<gene>
    <name evidence="4" type="ORF">KSP39_PZI013510</name>
</gene>
<dbReference type="PANTHER" id="PTHR10627:SF74">
    <property type="entry name" value="OS08G0526500 PROTEIN"/>
    <property type="match status" value="1"/>
</dbReference>
<accession>A0AAP0BCZ3</accession>
<dbReference type="SUPFAM" id="SSF47769">
    <property type="entry name" value="SAM/Pointed domain"/>
    <property type="match status" value="1"/>
</dbReference>
<dbReference type="Gene3D" id="1.10.150.50">
    <property type="entry name" value="Transcription Factor, Ets-1"/>
    <property type="match status" value="1"/>
</dbReference>
<feature type="region of interest" description="Disordered" evidence="2">
    <location>
        <begin position="169"/>
        <end position="196"/>
    </location>
</feature>
<dbReference type="Pfam" id="PF00536">
    <property type="entry name" value="SAM_1"/>
    <property type="match status" value="1"/>
</dbReference>
<reference evidence="4 5" key="1">
    <citation type="journal article" date="2022" name="Nat. Plants">
        <title>Genomes of leafy and leafless Platanthera orchids illuminate the evolution of mycoheterotrophy.</title>
        <authorList>
            <person name="Li M.H."/>
            <person name="Liu K.W."/>
            <person name="Li Z."/>
            <person name="Lu H.C."/>
            <person name="Ye Q.L."/>
            <person name="Zhang D."/>
            <person name="Wang J.Y."/>
            <person name="Li Y.F."/>
            <person name="Zhong Z.M."/>
            <person name="Liu X."/>
            <person name="Yu X."/>
            <person name="Liu D.K."/>
            <person name="Tu X.D."/>
            <person name="Liu B."/>
            <person name="Hao Y."/>
            <person name="Liao X.Y."/>
            <person name="Jiang Y.T."/>
            <person name="Sun W.H."/>
            <person name="Chen J."/>
            <person name="Chen Y.Q."/>
            <person name="Ai Y."/>
            <person name="Zhai J.W."/>
            <person name="Wu S.S."/>
            <person name="Zhou Z."/>
            <person name="Hsiao Y.Y."/>
            <person name="Wu W.L."/>
            <person name="Chen Y.Y."/>
            <person name="Lin Y.F."/>
            <person name="Hsu J.L."/>
            <person name="Li C.Y."/>
            <person name="Wang Z.W."/>
            <person name="Zhao X."/>
            <person name="Zhong W.Y."/>
            <person name="Ma X.K."/>
            <person name="Ma L."/>
            <person name="Huang J."/>
            <person name="Chen G.Z."/>
            <person name="Huang M.Z."/>
            <person name="Huang L."/>
            <person name="Peng D.H."/>
            <person name="Luo Y.B."/>
            <person name="Zou S.Q."/>
            <person name="Chen S.P."/>
            <person name="Lan S."/>
            <person name="Tsai W.C."/>
            <person name="Van de Peer Y."/>
            <person name="Liu Z.J."/>
        </authorList>
    </citation>
    <scope>NUCLEOTIDE SEQUENCE [LARGE SCALE GENOMIC DNA]</scope>
    <source>
        <strain evidence="4">Lor287</strain>
    </source>
</reference>
<evidence type="ECO:0000259" key="3">
    <source>
        <dbReference type="SMART" id="SM00454"/>
    </source>
</evidence>
<proteinExistence type="predicted"/>
<keyword evidence="1" id="KW-0677">Repeat</keyword>
<feature type="region of interest" description="Disordered" evidence="2">
    <location>
        <begin position="25"/>
        <end position="81"/>
    </location>
</feature>
<name>A0AAP0BCZ3_9ASPA</name>
<dbReference type="PANTHER" id="PTHR10627">
    <property type="entry name" value="SCP160"/>
    <property type="match status" value="1"/>
</dbReference>
<evidence type="ECO:0000313" key="5">
    <source>
        <dbReference type="Proteomes" id="UP001418222"/>
    </source>
</evidence>
<organism evidence="4 5">
    <name type="scientific">Platanthera zijinensis</name>
    <dbReference type="NCBI Taxonomy" id="2320716"/>
    <lineage>
        <taxon>Eukaryota</taxon>
        <taxon>Viridiplantae</taxon>
        <taxon>Streptophyta</taxon>
        <taxon>Embryophyta</taxon>
        <taxon>Tracheophyta</taxon>
        <taxon>Spermatophyta</taxon>
        <taxon>Magnoliopsida</taxon>
        <taxon>Liliopsida</taxon>
        <taxon>Asparagales</taxon>
        <taxon>Orchidaceae</taxon>
        <taxon>Orchidoideae</taxon>
        <taxon>Orchideae</taxon>
        <taxon>Orchidinae</taxon>
        <taxon>Platanthera</taxon>
    </lineage>
</organism>
<evidence type="ECO:0000256" key="1">
    <source>
        <dbReference type="ARBA" id="ARBA00022737"/>
    </source>
</evidence>
<dbReference type="InterPro" id="IPR001660">
    <property type="entry name" value="SAM"/>
</dbReference>
<dbReference type="AlphaFoldDB" id="A0AAP0BCZ3"/>
<dbReference type="Proteomes" id="UP001418222">
    <property type="component" value="Unassembled WGS sequence"/>
</dbReference>
<feature type="domain" description="SAM" evidence="3">
    <location>
        <begin position="258"/>
        <end position="323"/>
    </location>
</feature>
<dbReference type="InterPro" id="IPR013761">
    <property type="entry name" value="SAM/pointed_sf"/>
</dbReference>
<sequence length="326" mass="36782">MSARPQVTITLGRSGQVVKRERIASDVSSSDYAPSMEGKPSIRERLGNSMDGQYLYESRYSKRQRTGNYEQSNNHMEDEKQQISNFRVSRDDLRYKLMSKGQSRSEVVSAGQNGVDLREKLSRNSRVPLRYESRNNMLESRNSALSRGIPPTRNADDLLRLDSSRKSYPSLTLDGLRHRSPDSLLGAPRHMSPKRNYDEVRQNPSVRLYDDSRPAVHVKRSIPETSRPSVFMSKTVVPVDSSKSVFGALPGAIQKIPYMTEEKLTVSGLLLSLGLGKYAINFQAEEVDMAVLRQMGDGDLKELGIPMGPRKKIMLALLPRSKQRQH</sequence>
<evidence type="ECO:0000256" key="2">
    <source>
        <dbReference type="SAM" id="MobiDB-lite"/>
    </source>
</evidence>
<evidence type="ECO:0000313" key="4">
    <source>
        <dbReference type="EMBL" id="KAK8935849.1"/>
    </source>
</evidence>
<keyword evidence="5" id="KW-1185">Reference proteome</keyword>
<dbReference type="EMBL" id="JBBWWQ010000011">
    <property type="protein sequence ID" value="KAK8935849.1"/>
    <property type="molecule type" value="Genomic_DNA"/>
</dbReference>
<dbReference type="SMART" id="SM00454">
    <property type="entry name" value="SAM"/>
    <property type="match status" value="1"/>
</dbReference>